<reference evidence="2 3" key="1">
    <citation type="submission" date="2016-10" db="EMBL/GenBank/DDBJ databases">
        <authorList>
            <person name="Varghese N."/>
            <person name="Submissions S."/>
        </authorList>
    </citation>
    <scope>NUCLEOTIDE SEQUENCE [LARGE SCALE GENOMIC DNA]</scope>
    <source>
        <strain evidence="2 3">WCC6</strain>
    </source>
</reference>
<evidence type="ECO:0000313" key="3">
    <source>
        <dbReference type="Proteomes" id="UP000182379"/>
    </source>
</evidence>
<dbReference type="Proteomes" id="UP000182379">
    <property type="component" value="Unassembled WGS sequence"/>
</dbReference>
<proteinExistence type="inferred from homology"/>
<accession>A0A1H2TWL3</accession>
<gene>
    <name evidence="2" type="ORF">SAMN05216495_10223</name>
</gene>
<dbReference type="RefSeq" id="WP_074704265.1">
    <property type="nucleotide sequence ID" value="NZ_CALAKB010000019.1"/>
</dbReference>
<dbReference type="InterPro" id="IPR005531">
    <property type="entry name" value="Asp23"/>
</dbReference>
<sequence length="298" mass="32827">MKVVAFVGPSGTGKSFRAIGVAHDHHCDGIIDDGLLIEGTKILAGTSAKTEQNKVQAVKRAIFMEKDHCREVRSALAGSDIQTLLVIGTSDKMVGTICKRLQIPAPSETVYIQDVSTTREMKKARETRIKEGKHVVPVPTIELKPHLSGVLVDLPHRLFSRNRKHQALPEKSIVRPAFSYYGKITVSDYVVSDIVRIVVKKNKEVDRITSIKVRRPSDTSKGMTIYLEIILFFGAPIYEVVKSLQTRIKLKVEGMTSMPVKNIDVSIRSLTVRPPDLPKHLQEAAAGGEGDAKEETGA</sequence>
<dbReference type="AlphaFoldDB" id="A0A1H2TWL3"/>
<evidence type="ECO:0000313" key="2">
    <source>
        <dbReference type="EMBL" id="SDW48157.1"/>
    </source>
</evidence>
<name>A0A1H2TWL3_ACIFE</name>
<evidence type="ECO:0000256" key="1">
    <source>
        <dbReference type="ARBA" id="ARBA00005721"/>
    </source>
</evidence>
<comment type="similarity">
    <text evidence="1">Belongs to the asp23 family.</text>
</comment>
<protein>
    <submittedName>
        <fullName evidence="2">Uncharacterized conserved protein YloU, alkaline shock protein (Asp23) family</fullName>
    </submittedName>
</protein>
<comment type="caution">
    <text evidence="2">The sequence shown here is derived from an EMBL/GenBank/DDBJ whole genome shotgun (WGS) entry which is preliminary data.</text>
</comment>
<dbReference type="Pfam" id="PF03780">
    <property type="entry name" value="Asp23"/>
    <property type="match status" value="1"/>
</dbReference>
<organism evidence="2 3">
    <name type="scientific">Acidaminococcus fermentans</name>
    <dbReference type="NCBI Taxonomy" id="905"/>
    <lineage>
        <taxon>Bacteria</taxon>
        <taxon>Bacillati</taxon>
        <taxon>Bacillota</taxon>
        <taxon>Negativicutes</taxon>
        <taxon>Acidaminococcales</taxon>
        <taxon>Acidaminococcaceae</taxon>
        <taxon>Acidaminococcus</taxon>
    </lineage>
</organism>
<dbReference type="EMBL" id="FNOP01000002">
    <property type="protein sequence ID" value="SDW48157.1"/>
    <property type="molecule type" value="Genomic_DNA"/>
</dbReference>